<accession>A0A7S9QEI6</accession>
<dbReference type="Pfam" id="PF07693">
    <property type="entry name" value="KAP_NTPase"/>
    <property type="match status" value="1"/>
</dbReference>
<dbReference type="EMBL" id="CP064942">
    <property type="protein sequence ID" value="QPH56015.1"/>
    <property type="molecule type" value="Genomic_DNA"/>
</dbReference>
<dbReference type="InterPro" id="IPR027417">
    <property type="entry name" value="P-loop_NTPase"/>
</dbReference>
<dbReference type="InterPro" id="IPR011646">
    <property type="entry name" value="KAP_P-loop"/>
</dbReference>
<organism evidence="3 4">
    <name type="scientific">Pontivivens ytuae</name>
    <dbReference type="NCBI Taxonomy" id="2789856"/>
    <lineage>
        <taxon>Bacteria</taxon>
        <taxon>Pseudomonadati</taxon>
        <taxon>Pseudomonadota</taxon>
        <taxon>Alphaproteobacteria</taxon>
        <taxon>Rhodobacterales</taxon>
        <taxon>Paracoccaceae</taxon>
        <taxon>Pontivivens</taxon>
    </lineage>
</organism>
<feature type="domain" description="Sulfatase-modifying factor enzyme-like" evidence="1">
    <location>
        <begin position="491"/>
        <end position="689"/>
    </location>
</feature>
<dbReference type="KEGG" id="poz:I0K15_09930"/>
<dbReference type="Proteomes" id="UP000594800">
    <property type="component" value="Chromosome"/>
</dbReference>
<evidence type="ECO:0000259" key="1">
    <source>
        <dbReference type="Pfam" id="PF03781"/>
    </source>
</evidence>
<dbReference type="PANTHER" id="PTHR22674:SF6">
    <property type="entry name" value="NTPASE KAP FAMILY P-LOOP DOMAIN-CONTAINING PROTEIN 1"/>
    <property type="match status" value="1"/>
</dbReference>
<dbReference type="Gene3D" id="3.40.50.300">
    <property type="entry name" value="P-loop containing nucleotide triphosphate hydrolases"/>
    <property type="match status" value="1"/>
</dbReference>
<dbReference type="InterPro" id="IPR005532">
    <property type="entry name" value="SUMF_dom"/>
</dbReference>
<dbReference type="RefSeq" id="WP_196105275.1">
    <property type="nucleotide sequence ID" value="NZ_CP064942.1"/>
</dbReference>
<dbReference type="Pfam" id="PF03781">
    <property type="entry name" value="FGE-sulfatase"/>
    <property type="match status" value="1"/>
</dbReference>
<dbReference type="Gene3D" id="3.90.1580.10">
    <property type="entry name" value="paralog of FGE (formylglycine-generating enzyme)"/>
    <property type="match status" value="1"/>
</dbReference>
<name>A0A7S9QEI6_9RHOB</name>
<dbReference type="SUPFAM" id="SSF52540">
    <property type="entry name" value="P-loop containing nucleoside triphosphate hydrolases"/>
    <property type="match status" value="1"/>
</dbReference>
<proteinExistence type="predicted"/>
<dbReference type="InterPro" id="IPR052754">
    <property type="entry name" value="NTPase_KAP_P-loop"/>
</dbReference>
<feature type="domain" description="KAP NTPase" evidence="2">
    <location>
        <begin position="21"/>
        <end position="321"/>
    </location>
</feature>
<evidence type="ECO:0000259" key="2">
    <source>
        <dbReference type="Pfam" id="PF07693"/>
    </source>
</evidence>
<dbReference type="InterPro" id="IPR042095">
    <property type="entry name" value="SUMF_sf"/>
</dbReference>
<evidence type="ECO:0000313" key="3">
    <source>
        <dbReference type="EMBL" id="QPH56015.1"/>
    </source>
</evidence>
<dbReference type="PANTHER" id="PTHR22674">
    <property type="entry name" value="NTPASE, KAP FAMILY P-LOOP DOMAIN-CONTAINING 1"/>
    <property type="match status" value="1"/>
</dbReference>
<keyword evidence="4" id="KW-1185">Reference proteome</keyword>
<evidence type="ECO:0000313" key="4">
    <source>
        <dbReference type="Proteomes" id="UP000594800"/>
    </source>
</evidence>
<protein>
    <submittedName>
        <fullName evidence="3">SUMF1/EgtB/PvdO family nonheme iron enzyme</fullName>
    </submittedName>
</protein>
<dbReference type="AlphaFoldDB" id="A0A7S9QEI6"/>
<sequence>MVLVYDDYAEDDLIGHSYARDALADLISKSDSIGSSSLTLAVYGDWGTGKTTILRQTQRILDANKSFITVWFNPWQFNQDDEIMSALLYTISRRFAQLADTVQESGAQPESFEGVAEKLKVAARAIQYKPKVKLDIPLVGKAEFDLSRKSASFDEKSLNELATVFEDRIADTYFDLVRHLERACEATEKRIIVFIDDLDRCSEQQTMRLLEGLKTLLDLPKFVFVLGMANRIVEAAVKRSLNLDSATEQSIDNRSEQQNYLDKIIQFSFHLPRPDVRKVKENIVAPHLKGADNINELLDIIIQSVGVNPRSLKRFLNTLHFSKLLFLQRKGDEELDFESLVRSSLLAHSLPNLFREFQKFPIALVEVSASISAEHDADAQDASDIVYTRNGAISRLIDNEIAVKLHQILRRGNGKTVFNSVSQVEDYVALALDAIDATGPHQIQAKEGNTRVLKDERSLKRFIEDSFVRFVSGQVDVPVDKTSLTMEIEDDYELFDEPVSQALYERVIGFNPSKFVDPEKPVENITWIEAVEFCNKLSILLGVEPFYDNLESGRPKEVIFSEGGVGFRLPTEGEWLKACTYTDEDLSDHLHEIAWYIDNAAASTQRLASLRPTNEGVHDLLGNVWEWTNSSPKYDNGNDGIGSHLTTSGSQRVTKGAAWTSFGGQVSRSARGVVSPLSSESNTGFRIARTSIG</sequence>
<dbReference type="SUPFAM" id="SSF56436">
    <property type="entry name" value="C-type lectin-like"/>
    <property type="match status" value="1"/>
</dbReference>
<dbReference type="InterPro" id="IPR016187">
    <property type="entry name" value="CTDL_fold"/>
</dbReference>
<reference evidence="3 4" key="1">
    <citation type="submission" date="2020-11" db="EMBL/GenBank/DDBJ databases">
        <title>Description of Pontivivens ytuae sp. nov. isolated from deep sea sediment of Mariana Trench.</title>
        <authorList>
            <person name="Wang Z."/>
            <person name="Sun Q.-L."/>
            <person name="Xu X.-D."/>
            <person name="Tang Y.-Z."/>
            <person name="Zhang J."/>
        </authorList>
    </citation>
    <scope>NUCLEOTIDE SEQUENCE [LARGE SCALE GENOMIC DNA]</scope>
    <source>
        <strain evidence="3 4">MT2928</strain>
    </source>
</reference>
<gene>
    <name evidence="3" type="ORF">I0K15_09930</name>
</gene>